<name>A0A1J1IBQ2_9DIPT</name>
<proteinExistence type="predicted"/>
<reference evidence="1 2" key="1">
    <citation type="submission" date="2015-04" db="EMBL/GenBank/DDBJ databases">
        <authorList>
            <person name="Syromyatnikov M.Y."/>
            <person name="Popov V.N."/>
        </authorList>
    </citation>
    <scope>NUCLEOTIDE SEQUENCE [LARGE SCALE GENOMIC DNA]</scope>
</reference>
<dbReference type="EMBL" id="CVRI01000045">
    <property type="protein sequence ID" value="CRK96988.1"/>
    <property type="molecule type" value="Genomic_DNA"/>
</dbReference>
<dbReference type="AlphaFoldDB" id="A0A1J1IBQ2"/>
<evidence type="ECO:0000313" key="2">
    <source>
        <dbReference type="Proteomes" id="UP000183832"/>
    </source>
</evidence>
<evidence type="ECO:0000313" key="1">
    <source>
        <dbReference type="EMBL" id="CRK96988.1"/>
    </source>
</evidence>
<organism evidence="1 2">
    <name type="scientific">Clunio marinus</name>
    <dbReference type="NCBI Taxonomy" id="568069"/>
    <lineage>
        <taxon>Eukaryota</taxon>
        <taxon>Metazoa</taxon>
        <taxon>Ecdysozoa</taxon>
        <taxon>Arthropoda</taxon>
        <taxon>Hexapoda</taxon>
        <taxon>Insecta</taxon>
        <taxon>Pterygota</taxon>
        <taxon>Neoptera</taxon>
        <taxon>Endopterygota</taxon>
        <taxon>Diptera</taxon>
        <taxon>Nematocera</taxon>
        <taxon>Chironomoidea</taxon>
        <taxon>Chironomidae</taxon>
        <taxon>Clunio</taxon>
    </lineage>
</organism>
<sequence length="168" mass="19671">MSQLSNCACYALFFMTSLFKSMFFTSTETNFQSKARNHQNEQLSLKIQKCSFQPETTEEKSSLTPFVFSFTANKTLLSHRIIQTVMKCFPSCFHSLPLTQHIFKHISSWFYLHLSSSLSLFFFHCHSFAMPQVNMTLHMTDRLKLNCPLHKTGILCHFSFLFLLQWDL</sequence>
<gene>
    <name evidence="1" type="ORF">CLUMA_CG010392</name>
</gene>
<protein>
    <submittedName>
        <fullName evidence="1">CLUMA_CG010392, isoform A</fullName>
    </submittedName>
</protein>
<dbReference type="Proteomes" id="UP000183832">
    <property type="component" value="Unassembled WGS sequence"/>
</dbReference>
<keyword evidence="2" id="KW-1185">Reference proteome</keyword>
<accession>A0A1J1IBQ2</accession>